<proteinExistence type="predicted"/>
<reference evidence="3" key="1">
    <citation type="submission" date="2021-04" db="EMBL/GenBank/DDBJ databases">
        <authorList>
            <consortium name="Wellcome Sanger Institute Data Sharing"/>
        </authorList>
    </citation>
    <scope>NUCLEOTIDE SEQUENCE [LARGE SCALE GENOMIC DNA]</scope>
</reference>
<feature type="region of interest" description="Disordered" evidence="2">
    <location>
        <begin position="1"/>
        <end position="24"/>
    </location>
</feature>
<dbReference type="GO" id="GO:0051301">
    <property type="term" value="P:cell division"/>
    <property type="evidence" value="ECO:0007669"/>
    <property type="project" value="InterPro"/>
</dbReference>
<protein>
    <submittedName>
        <fullName evidence="3">Uncharacterized LOC115592271</fullName>
    </submittedName>
</protein>
<feature type="coiled-coil region" evidence="1">
    <location>
        <begin position="1179"/>
        <end position="1220"/>
    </location>
</feature>
<dbReference type="OrthoDB" id="5972338at2759"/>
<reference evidence="3" key="3">
    <citation type="submission" date="2025-09" db="UniProtKB">
        <authorList>
            <consortium name="Ensembl"/>
        </authorList>
    </citation>
    <scope>IDENTIFICATION</scope>
</reference>
<feature type="coiled-coil region" evidence="1">
    <location>
        <begin position="1504"/>
        <end position="1667"/>
    </location>
</feature>
<dbReference type="GeneTree" id="ENSGT00940000167108"/>
<name>A0A671WN72_SPAAU</name>
<dbReference type="InterPro" id="IPR028728">
    <property type="entry name" value="Astrin"/>
</dbReference>
<dbReference type="PANTHER" id="PTHR15347:SF1">
    <property type="entry name" value="SPERM-ASSOCIATED ANTIGEN 5"/>
    <property type="match status" value="1"/>
</dbReference>
<feature type="compositionally biased region" description="Polar residues" evidence="2">
    <location>
        <begin position="480"/>
        <end position="490"/>
    </location>
</feature>
<evidence type="ECO:0000256" key="1">
    <source>
        <dbReference type="SAM" id="Coils"/>
    </source>
</evidence>
<evidence type="ECO:0000256" key="2">
    <source>
        <dbReference type="SAM" id="MobiDB-lite"/>
    </source>
</evidence>
<feature type="coiled-coil region" evidence="1">
    <location>
        <begin position="1245"/>
        <end position="1321"/>
    </location>
</feature>
<sequence>MSSRKSSSSGEGLPSSKRAPLRSLENEMLHLSTPSSKIKSKSLTTVGDVLVCNPEPYSQSPPFTKLIQTNISNMDMTTAETASGFGDVTFKSLICPGGEVQITGASVCTEESIILPKNQAMINTNETEDSVISDSMIVQSCCDHIEHPYHNPARKHASLVDTHTACLCEISNATLASGDLAEKCATQDFRAFQQDVTLKFFVCDGAEVEVSDITRLQDETIPLPKAQLGEHLEDNGVNSTNLLDCSQIRQVEHADHPYCSSQNGVCVNASASSETTNGSDEPANGLSDVTFKSLNCTGGEIQISDGTRLADETVPLPADQTVACSESTNGGIDSSILAVYQDVQNGEDHLDHPYCNVEIYQSTPSGNFNITQEQLPFNLDAVEEVKQISLVVPDGPTDTQRGLTVNSLLSARGEGEDSDGARLSLKTYNLPDDQAVINQTLNDNGVNTSFTQDQIQHDYEQTNSHTENSKIVVDSDPPAVTTSSLTNASLKSLGDKSVHSQMQEPSEYDLIHPEDSALPSVSHKARSSECSHLAASATAPVPVAVHQEPVSDVHLSRGPHESSEAKDSALGSYGNEPVLCDSADIAPHPESLPEVLKVLSRCPSVASALQFGLLSPVVRRASLYLLGSNKDPAADPFLADDSALEDEKSFLAPVKVNPAGLWADHLESPMPRPLFNSTALGRKAQPGPVTEADVDVNPFAVPQPEVEKPVLDVPSVPDGPLQQQLRQMAEFLLLVTGKMDPAAVSAPIPPSSAVPVPSAKATPTESHSVCVGTSPMKLVDHSVNTSGQFERRRVFSVVDSCTLTDPLLWNVPPGSLESLPRQELEQRLRSSMIMVEALVQQLTAARTHGCPAGPAPSDLREKLVQTDHTELSQTSMHRELYLEALNRIGELELDGSSLQNLVQRMQDMKVTMMSLSCDTDTALSNMKQIGEDVKVDHQSLVSHYGQMKSLLEKTKETQTVMMQRVKDALLQKDDMRIQMEEAFTTKEAAFSAMEQLRTHCATEISQLERIVGSQEELFAALNQTYPELVALNQAQTETLNSASDILSTTKEEQSNLMKELCTVRGLLQKTVPILLKLNQKAAAALTERDEHITARDQAIEEREQIEGEWNQTNLDLQTAREQIGDLNLQVTILTSEMGVLRQKLTERDEERGQLERKATELSATVSSTLASYTFLEQALAAETTKLQQSRKDIQQAKDRANELETSLGQSEQNVSELSQALAQSEWQLSQLQSLSQSQSVEIQQLQELCAQLSNVREMNEFLQMENELAREQMSESERMLSSNLQGLRERNIQCEDLKGELNKLQLENRSLKEELETTKFKASATELELGDKLAQTGTEITLLHHTLRGLTNELHTALNDQKQDPLKDKESQAVYNVERRHPSCSFVDSIMVALTTEKEENANTETPLRPVSSDVPEPQCETLFSETSAFTRIAAITPKKNLNAVEFEPEDDDQNSLAKLFAGLDSTVTELSSTLKLVLQRKDAQLEELHNNICGLQVEQQAANNRHQSEVLELKNQLSRLNSLAERGNQALQQKAQDEKTVAKLMSEVQETQEVLNRHKTDSNELRKEVIELRRSLQQSMAESQFLREELRKAAGQSAPPAHFMEEKIRLLKEVERLKSSLQEVEQARVKLLERAKRHQIIHQNNQQKSENELQMLNHMINKVRETLLSLPDVVKNSEQLQQLVEYIG</sequence>
<evidence type="ECO:0000313" key="4">
    <source>
        <dbReference type="Proteomes" id="UP000472265"/>
    </source>
</evidence>
<dbReference type="Ensembl" id="ENSSAUT00010042597.1">
    <property type="protein sequence ID" value="ENSSAUP00010040438.1"/>
    <property type="gene ID" value="ENSSAUG00010016969.1"/>
</dbReference>
<dbReference type="InParanoid" id="A0A671WN72"/>
<dbReference type="Proteomes" id="UP000472265">
    <property type="component" value="Chromosome 1"/>
</dbReference>
<reference evidence="3" key="2">
    <citation type="submission" date="2025-08" db="UniProtKB">
        <authorList>
            <consortium name="Ensembl"/>
        </authorList>
    </citation>
    <scope>IDENTIFICATION</scope>
</reference>
<dbReference type="GO" id="GO:0051988">
    <property type="term" value="P:regulation of attachment of spindle microtubules to kinetochore"/>
    <property type="evidence" value="ECO:0007669"/>
    <property type="project" value="InterPro"/>
</dbReference>
<feature type="region of interest" description="Disordered" evidence="2">
    <location>
        <begin position="460"/>
        <end position="494"/>
    </location>
</feature>
<organism evidence="3 4">
    <name type="scientific">Sparus aurata</name>
    <name type="common">Gilthead sea bream</name>
    <dbReference type="NCBI Taxonomy" id="8175"/>
    <lineage>
        <taxon>Eukaryota</taxon>
        <taxon>Metazoa</taxon>
        <taxon>Chordata</taxon>
        <taxon>Craniata</taxon>
        <taxon>Vertebrata</taxon>
        <taxon>Euteleostomi</taxon>
        <taxon>Actinopterygii</taxon>
        <taxon>Neopterygii</taxon>
        <taxon>Teleostei</taxon>
        <taxon>Neoteleostei</taxon>
        <taxon>Acanthomorphata</taxon>
        <taxon>Eupercaria</taxon>
        <taxon>Spariformes</taxon>
        <taxon>Sparidae</taxon>
        <taxon>Sparus</taxon>
    </lineage>
</organism>
<accession>A0A671WN72</accession>
<keyword evidence="4" id="KW-1185">Reference proteome</keyword>
<gene>
    <name evidence="3" type="primary">spag5</name>
</gene>
<dbReference type="SUPFAM" id="SSF57997">
    <property type="entry name" value="Tropomyosin"/>
    <property type="match status" value="1"/>
</dbReference>
<dbReference type="PANTHER" id="PTHR15347">
    <property type="entry name" value="SPERM-ASSOCIATED ANTIGEN 5"/>
    <property type="match status" value="1"/>
</dbReference>
<evidence type="ECO:0000313" key="3">
    <source>
        <dbReference type="Ensembl" id="ENSSAUP00010040438.1"/>
    </source>
</evidence>
<feature type="compositionally biased region" description="Low complexity" evidence="2">
    <location>
        <begin position="1"/>
        <end position="18"/>
    </location>
</feature>
<keyword evidence="1" id="KW-0175">Coiled coil</keyword>
<feature type="region of interest" description="Disordered" evidence="2">
    <location>
        <begin position="550"/>
        <end position="570"/>
    </location>
</feature>
<dbReference type="OMA" id="YMEEKIQ"/>
<feature type="compositionally biased region" description="Basic and acidic residues" evidence="2">
    <location>
        <begin position="550"/>
        <end position="567"/>
    </location>
</feature>